<dbReference type="VEuPathDB" id="FungiDB:SCHCODRAFT_02545520"/>
<dbReference type="HOGENOM" id="CLU_529084_0_0_1"/>
<dbReference type="InterPro" id="IPR001810">
    <property type="entry name" value="F-box_dom"/>
</dbReference>
<sequence>MGFGDKKVYFPLKSTRKLGLSSIFRSKRKAKPLSLFDFPNEIIERIVSLSLPLDIIVNLRRTCKAVSEMTLNRLLWVHIVDVFLDENRILLPPDHLEDLPVDKLERLVFLPVFALRHYQAATPQTVFKNLDFDELYPQSDIPIRKAFPDRDAEATHLTLIAGGRYLLAQHENFRRNEVHLMLLSGVDEGDVVMTEVAKFNIPLNTHSGRIHDYWLVKRSRSVLRFCARESLKEERVYQISVYEIDTAAEVPQFTTLARTTDFGSIFAPQSTLQHCGEDRIAFCDENVAVLWDFVRDQRVELSIPGPDSHITYVLPVSISYPPLLAIALITASQTIKVVDDRVMYIQRHLFAIFVLPRDASGVLGPLKPAFLQKFSGQCNLYFPHPATPRPFVFHVLHRTFTKLRTYELPAGSGVPKEIASRSIPKSPLWWQIYGPASVVSVGGAHVAVRILPKSCRDVLWIDLERGGREGKPLAGSVRLMFEDSGGLGDNCSFDPLSGRLVVAKYNGTLRVIDYV</sequence>
<dbReference type="InParanoid" id="D8Q6T2"/>
<evidence type="ECO:0000313" key="2">
    <source>
        <dbReference type="EMBL" id="EFI95910.1"/>
    </source>
</evidence>
<dbReference type="Proteomes" id="UP000007431">
    <property type="component" value="Unassembled WGS sequence"/>
</dbReference>
<name>D8Q6T2_SCHCM</name>
<reference evidence="2 3" key="1">
    <citation type="journal article" date="2010" name="Nat. Biotechnol.">
        <title>Genome sequence of the model mushroom Schizophyllum commune.</title>
        <authorList>
            <person name="Ohm R.A."/>
            <person name="de Jong J.F."/>
            <person name="Lugones L.G."/>
            <person name="Aerts A."/>
            <person name="Kothe E."/>
            <person name="Stajich J.E."/>
            <person name="de Vries R.P."/>
            <person name="Record E."/>
            <person name="Levasseur A."/>
            <person name="Baker S.E."/>
            <person name="Bartholomew K.A."/>
            <person name="Coutinho P.M."/>
            <person name="Erdmann S."/>
            <person name="Fowler T.J."/>
            <person name="Gathman A.C."/>
            <person name="Lombard V."/>
            <person name="Henrissat B."/>
            <person name="Knabe N."/>
            <person name="Kuees U."/>
            <person name="Lilly W.W."/>
            <person name="Lindquist E."/>
            <person name="Lucas S."/>
            <person name="Magnuson J.K."/>
            <person name="Piumi F."/>
            <person name="Raudaskoski M."/>
            <person name="Salamov A."/>
            <person name="Schmutz J."/>
            <person name="Schwarze F.W.M.R."/>
            <person name="vanKuyk P.A."/>
            <person name="Horton J.S."/>
            <person name="Grigoriev I.V."/>
            <person name="Woesten H.A.B."/>
        </authorList>
    </citation>
    <scope>NUCLEOTIDE SEQUENCE [LARGE SCALE GENOMIC DNA]</scope>
    <source>
        <strain evidence="3">H4-8 / FGSC 9210</strain>
    </source>
</reference>
<protein>
    <recommendedName>
        <fullName evidence="1">F-box domain-containing protein</fullName>
    </recommendedName>
</protein>
<feature type="domain" description="F-box" evidence="1">
    <location>
        <begin position="32"/>
        <end position="79"/>
    </location>
</feature>
<evidence type="ECO:0000313" key="3">
    <source>
        <dbReference type="Proteomes" id="UP000007431"/>
    </source>
</evidence>
<feature type="non-terminal residue" evidence="2">
    <location>
        <position position="515"/>
    </location>
</feature>
<dbReference type="AlphaFoldDB" id="D8Q6T2"/>
<organism evidence="3">
    <name type="scientific">Schizophyllum commune (strain H4-8 / FGSC 9210)</name>
    <name type="common">Split gill fungus</name>
    <dbReference type="NCBI Taxonomy" id="578458"/>
    <lineage>
        <taxon>Eukaryota</taxon>
        <taxon>Fungi</taxon>
        <taxon>Dikarya</taxon>
        <taxon>Basidiomycota</taxon>
        <taxon>Agaricomycotina</taxon>
        <taxon>Agaricomycetes</taxon>
        <taxon>Agaricomycetidae</taxon>
        <taxon>Agaricales</taxon>
        <taxon>Schizophyllaceae</taxon>
        <taxon>Schizophyllum</taxon>
    </lineage>
</organism>
<accession>D8Q6T2</accession>
<gene>
    <name evidence="2" type="ORF">SCHCODRAFT_109514</name>
</gene>
<proteinExistence type="predicted"/>
<dbReference type="EMBL" id="GL377307">
    <property type="protein sequence ID" value="EFI95910.1"/>
    <property type="molecule type" value="Genomic_DNA"/>
</dbReference>
<keyword evidence="3" id="KW-1185">Reference proteome</keyword>
<evidence type="ECO:0000259" key="1">
    <source>
        <dbReference type="PROSITE" id="PS50181"/>
    </source>
</evidence>
<dbReference type="PROSITE" id="PS50181">
    <property type="entry name" value="FBOX"/>
    <property type="match status" value="1"/>
</dbReference>